<dbReference type="GeneID" id="67024363"/>
<accession>A0A8H8PCB3</accession>
<dbReference type="EMBL" id="CP059673">
    <property type="protein sequence ID" value="QRW27486.1"/>
    <property type="molecule type" value="Genomic_DNA"/>
</dbReference>
<reference evidence="2" key="1">
    <citation type="submission" date="2020-05" db="EMBL/GenBank/DDBJ databases">
        <title>Evolutionary and genomic comparisons of hybrid uninucleate and nonhybrid Rhizoctonia fungi.</title>
        <authorList>
            <person name="Li C."/>
            <person name="Chen X."/>
        </authorList>
    </citation>
    <scope>NUCLEOTIDE SEQUENCE</scope>
    <source>
        <strain evidence="2">AG-1 IA</strain>
    </source>
</reference>
<feature type="domain" description="F-box" evidence="1">
    <location>
        <begin position="52"/>
        <end position="109"/>
    </location>
</feature>
<sequence>MTPPGNGHPNNLHTTHNSGTTIMSQPTLPVAGLQTSLPNSTIGNTRNHRLLIHSLPVELLTLIFRLLIDEETWVLPSTNLYPAITLCAVCSYWRRIVVNNTMFWTYISIQNTAQSRKVASLGLERSQDNLVDVSVILGNGCSIYAQEVLSLHSHRIRSLRLSSMCIGSFCGMLRSMLSNGVPKHLKHLELSIKTTPHRLRPHMVPINSILSRSFEIDQFRTLIRQLHTIHLDGISVRSEFYSLNSLHQGFWDCAFPIDLATLLAPDSRVESIEIHNLVRERFGASHVITTNTRNLKRLSLKTVDSTALYSALSSVSPGSYDMDLSVPARFALSSRHNDTPPIPSSSIPDPRSTGLLGSLLRKFNNITKLTLTSGITTTPSQTRCENMRTLLKSLYNLRYLGLVKFHLTQQIVIAMTRTYELESNATSSNTFAMLRELRLQDACILDHDAFKTMVFSHSINYLYLYHCSFKQDGDSLASYPNSSSPLYRWLSAVVPRVEIEHDSIPASEQR</sequence>
<dbReference type="KEGG" id="rsx:RhiXN_02081"/>
<dbReference type="AlphaFoldDB" id="A0A8H8PCB3"/>
<name>A0A8H8PCB3_9AGAM</name>
<evidence type="ECO:0000313" key="2">
    <source>
        <dbReference type="EMBL" id="QRW27486.1"/>
    </source>
</evidence>
<gene>
    <name evidence="2" type="ORF">RhiXN_02081</name>
</gene>
<dbReference type="RefSeq" id="XP_043187723.1">
    <property type="nucleotide sequence ID" value="XM_043321900.1"/>
</dbReference>
<organism evidence="2 3">
    <name type="scientific">Rhizoctonia solani</name>
    <dbReference type="NCBI Taxonomy" id="456999"/>
    <lineage>
        <taxon>Eukaryota</taxon>
        <taxon>Fungi</taxon>
        <taxon>Dikarya</taxon>
        <taxon>Basidiomycota</taxon>
        <taxon>Agaricomycotina</taxon>
        <taxon>Agaricomycetes</taxon>
        <taxon>Cantharellales</taxon>
        <taxon>Ceratobasidiaceae</taxon>
        <taxon>Rhizoctonia</taxon>
    </lineage>
</organism>
<protein>
    <recommendedName>
        <fullName evidence="1">F-box domain-containing protein</fullName>
    </recommendedName>
</protein>
<evidence type="ECO:0000259" key="1">
    <source>
        <dbReference type="Pfam" id="PF12937"/>
    </source>
</evidence>
<dbReference type="Proteomes" id="UP000650533">
    <property type="component" value="Chromosome 16"/>
</dbReference>
<evidence type="ECO:0000313" key="3">
    <source>
        <dbReference type="Proteomes" id="UP000650533"/>
    </source>
</evidence>
<proteinExistence type="predicted"/>
<dbReference type="Pfam" id="PF12937">
    <property type="entry name" value="F-box-like"/>
    <property type="match status" value="1"/>
</dbReference>
<dbReference type="InterPro" id="IPR001810">
    <property type="entry name" value="F-box_dom"/>
</dbReference>